<feature type="compositionally biased region" description="Basic and acidic residues" evidence="1">
    <location>
        <begin position="175"/>
        <end position="189"/>
    </location>
</feature>
<dbReference type="OrthoDB" id="2135053at2759"/>
<comment type="caution">
    <text evidence="2">The sequence shown here is derived from an EMBL/GenBank/DDBJ whole genome shotgun (WGS) entry which is preliminary data.</text>
</comment>
<feature type="non-terminal residue" evidence="2">
    <location>
        <position position="1"/>
    </location>
</feature>
<reference evidence="2" key="1">
    <citation type="journal article" date="2020" name="Stud. Mycol.">
        <title>101 Dothideomycetes genomes: a test case for predicting lifestyles and emergence of pathogens.</title>
        <authorList>
            <person name="Haridas S."/>
            <person name="Albert R."/>
            <person name="Binder M."/>
            <person name="Bloem J."/>
            <person name="Labutti K."/>
            <person name="Salamov A."/>
            <person name="Andreopoulos B."/>
            <person name="Baker S."/>
            <person name="Barry K."/>
            <person name="Bills G."/>
            <person name="Bluhm B."/>
            <person name="Cannon C."/>
            <person name="Castanera R."/>
            <person name="Culley D."/>
            <person name="Daum C."/>
            <person name="Ezra D."/>
            <person name="Gonzalez J."/>
            <person name="Henrissat B."/>
            <person name="Kuo A."/>
            <person name="Liang C."/>
            <person name="Lipzen A."/>
            <person name="Lutzoni F."/>
            <person name="Magnuson J."/>
            <person name="Mondo S."/>
            <person name="Nolan M."/>
            <person name="Ohm R."/>
            <person name="Pangilinan J."/>
            <person name="Park H.-J."/>
            <person name="Ramirez L."/>
            <person name="Alfaro M."/>
            <person name="Sun H."/>
            <person name="Tritt A."/>
            <person name="Yoshinaga Y."/>
            <person name="Zwiers L.-H."/>
            <person name="Turgeon B."/>
            <person name="Goodwin S."/>
            <person name="Spatafora J."/>
            <person name="Crous P."/>
            <person name="Grigoriev I."/>
        </authorList>
    </citation>
    <scope>NUCLEOTIDE SEQUENCE</scope>
    <source>
        <strain evidence="2">CBS 133067</strain>
    </source>
</reference>
<dbReference type="PANTHER" id="PTHR41805:SF1">
    <property type="entry name" value="RRNA-PROCESSING PROTEIN FYV7"/>
    <property type="match status" value="1"/>
</dbReference>
<sequence>KRDREEDDSKPSKKQKKGFSVGPQNLPDGTYKRKVQKIKRNLIEKAKIKKEYAKVRARELDDGQSNANPPESASPKPEPTLEPHPDRAALLNRSASASPAPETEQPRARERRQRTNPYTKQLSRAEKLKQEAEQWRKEREEAQLERERKLQDRERWRRQMAKARQPGKDGKRKLGRESKMLYEKVKRMV</sequence>
<dbReference type="AlphaFoldDB" id="A0A9P4M8W8"/>
<name>A0A9P4M8W8_9PEZI</name>
<organism evidence="2 3">
    <name type="scientific">Rhizodiscina lignyota</name>
    <dbReference type="NCBI Taxonomy" id="1504668"/>
    <lineage>
        <taxon>Eukaryota</taxon>
        <taxon>Fungi</taxon>
        <taxon>Dikarya</taxon>
        <taxon>Ascomycota</taxon>
        <taxon>Pezizomycotina</taxon>
        <taxon>Dothideomycetes</taxon>
        <taxon>Pleosporomycetidae</taxon>
        <taxon>Aulographales</taxon>
        <taxon>Rhizodiscinaceae</taxon>
        <taxon>Rhizodiscina</taxon>
    </lineage>
</organism>
<gene>
    <name evidence="2" type="ORF">NA57DRAFT_10159</name>
</gene>
<evidence type="ECO:0008006" key="4">
    <source>
        <dbReference type="Google" id="ProtNLM"/>
    </source>
</evidence>
<dbReference type="EMBL" id="ML978123">
    <property type="protein sequence ID" value="KAF2101500.1"/>
    <property type="molecule type" value="Genomic_DNA"/>
</dbReference>
<keyword evidence="3" id="KW-1185">Reference proteome</keyword>
<feature type="compositionally biased region" description="Basic and acidic residues" evidence="1">
    <location>
        <begin position="41"/>
        <end position="61"/>
    </location>
</feature>
<evidence type="ECO:0000313" key="3">
    <source>
        <dbReference type="Proteomes" id="UP000799772"/>
    </source>
</evidence>
<dbReference type="Proteomes" id="UP000799772">
    <property type="component" value="Unassembled WGS sequence"/>
</dbReference>
<accession>A0A9P4M8W8</accession>
<feature type="compositionally biased region" description="Basic and acidic residues" evidence="1">
    <location>
        <begin position="123"/>
        <end position="157"/>
    </location>
</feature>
<feature type="region of interest" description="Disordered" evidence="1">
    <location>
        <begin position="1"/>
        <end position="189"/>
    </location>
</feature>
<evidence type="ECO:0000313" key="2">
    <source>
        <dbReference type="EMBL" id="KAF2101500.1"/>
    </source>
</evidence>
<proteinExistence type="predicted"/>
<evidence type="ECO:0000256" key="1">
    <source>
        <dbReference type="SAM" id="MobiDB-lite"/>
    </source>
</evidence>
<dbReference type="PANTHER" id="PTHR41805">
    <property type="entry name" value="EXPRESSED PROTEIN"/>
    <property type="match status" value="1"/>
</dbReference>
<feature type="compositionally biased region" description="Low complexity" evidence="1">
    <location>
        <begin position="88"/>
        <end position="101"/>
    </location>
</feature>
<protein>
    <recommendedName>
        <fullName evidence="4">rRNA-processing protein FYV7</fullName>
    </recommendedName>
</protein>
<feature type="non-terminal residue" evidence="2">
    <location>
        <position position="189"/>
    </location>
</feature>